<name>A0A3N4IGI0_ASCIM</name>
<reference evidence="1 2" key="1">
    <citation type="journal article" date="2018" name="Nat. Ecol. Evol.">
        <title>Pezizomycetes genomes reveal the molecular basis of ectomycorrhizal truffle lifestyle.</title>
        <authorList>
            <person name="Murat C."/>
            <person name="Payen T."/>
            <person name="Noel B."/>
            <person name="Kuo A."/>
            <person name="Morin E."/>
            <person name="Chen J."/>
            <person name="Kohler A."/>
            <person name="Krizsan K."/>
            <person name="Balestrini R."/>
            <person name="Da Silva C."/>
            <person name="Montanini B."/>
            <person name="Hainaut M."/>
            <person name="Levati E."/>
            <person name="Barry K.W."/>
            <person name="Belfiori B."/>
            <person name="Cichocki N."/>
            <person name="Clum A."/>
            <person name="Dockter R.B."/>
            <person name="Fauchery L."/>
            <person name="Guy J."/>
            <person name="Iotti M."/>
            <person name="Le Tacon F."/>
            <person name="Lindquist E.A."/>
            <person name="Lipzen A."/>
            <person name="Malagnac F."/>
            <person name="Mello A."/>
            <person name="Molinier V."/>
            <person name="Miyauchi S."/>
            <person name="Poulain J."/>
            <person name="Riccioni C."/>
            <person name="Rubini A."/>
            <person name="Sitrit Y."/>
            <person name="Splivallo R."/>
            <person name="Traeger S."/>
            <person name="Wang M."/>
            <person name="Zifcakova L."/>
            <person name="Wipf D."/>
            <person name="Zambonelli A."/>
            <person name="Paolocci F."/>
            <person name="Nowrousian M."/>
            <person name="Ottonello S."/>
            <person name="Baldrian P."/>
            <person name="Spatafora J.W."/>
            <person name="Henrissat B."/>
            <person name="Nagy L.G."/>
            <person name="Aury J.M."/>
            <person name="Wincker P."/>
            <person name="Grigoriev I.V."/>
            <person name="Bonfante P."/>
            <person name="Martin F.M."/>
        </authorList>
    </citation>
    <scope>NUCLEOTIDE SEQUENCE [LARGE SCALE GENOMIC DNA]</scope>
    <source>
        <strain evidence="1 2">RN42</strain>
    </source>
</reference>
<accession>A0A3N4IGI0</accession>
<keyword evidence="2" id="KW-1185">Reference proteome</keyword>
<organism evidence="1 2">
    <name type="scientific">Ascobolus immersus RN42</name>
    <dbReference type="NCBI Taxonomy" id="1160509"/>
    <lineage>
        <taxon>Eukaryota</taxon>
        <taxon>Fungi</taxon>
        <taxon>Dikarya</taxon>
        <taxon>Ascomycota</taxon>
        <taxon>Pezizomycotina</taxon>
        <taxon>Pezizomycetes</taxon>
        <taxon>Pezizales</taxon>
        <taxon>Ascobolaceae</taxon>
        <taxon>Ascobolus</taxon>
    </lineage>
</organism>
<evidence type="ECO:0000313" key="1">
    <source>
        <dbReference type="EMBL" id="RPA83788.1"/>
    </source>
</evidence>
<sequence length="115" mass="12550">MVVDLEALPAVKPRSQKLGLRRLISAKARFAQNVALQNKTCFQNLVLPWPALTVDPALCASPSLRPTQSAPVPRGGPTYITNPFGPTPQVSFLRSSRPALLYRSERCQLLIPSDA</sequence>
<dbReference type="Proteomes" id="UP000275078">
    <property type="component" value="Unassembled WGS sequence"/>
</dbReference>
<gene>
    <name evidence="1" type="ORF">BJ508DRAFT_50911</name>
</gene>
<proteinExistence type="predicted"/>
<dbReference type="AlphaFoldDB" id="A0A3N4IGI0"/>
<evidence type="ECO:0000313" key="2">
    <source>
        <dbReference type="Proteomes" id="UP000275078"/>
    </source>
</evidence>
<dbReference type="EMBL" id="ML119662">
    <property type="protein sequence ID" value="RPA83788.1"/>
    <property type="molecule type" value="Genomic_DNA"/>
</dbReference>
<protein>
    <submittedName>
        <fullName evidence="1">Uncharacterized protein</fullName>
    </submittedName>
</protein>